<gene>
    <name evidence="2" type="ORF">SAMN05421853_101279</name>
</gene>
<keyword evidence="1" id="KW-0812">Transmembrane</keyword>
<dbReference type="EMBL" id="FOXV01000001">
    <property type="protein sequence ID" value="SFQ01305.1"/>
    <property type="molecule type" value="Genomic_DNA"/>
</dbReference>
<dbReference type="STRING" id="93684.SAMN05421853_101279"/>
<evidence type="ECO:0000256" key="1">
    <source>
        <dbReference type="SAM" id="Phobius"/>
    </source>
</evidence>
<dbReference type="RefSeq" id="WP_093008994.1">
    <property type="nucleotide sequence ID" value="NZ_FOXV01000001.1"/>
</dbReference>
<feature type="transmembrane region" description="Helical" evidence="1">
    <location>
        <begin position="25"/>
        <end position="49"/>
    </location>
</feature>
<dbReference type="Proteomes" id="UP000243106">
    <property type="component" value="Unassembled WGS sequence"/>
</dbReference>
<keyword evidence="1" id="KW-1133">Transmembrane helix</keyword>
<keyword evidence="1" id="KW-0472">Membrane</keyword>
<proteinExistence type="predicted"/>
<dbReference type="AlphaFoldDB" id="A0A1I5V1D1"/>
<name>A0A1I5V1D1_9RHOB</name>
<sequence length="105" mass="11529">MDNDKKPGRSSDRADVLSYLKAGTWYWILCGVAGLWAAGFLAYAIALLIDWGADDWRLHDGFGKVIGIVFVLMLAAAGTSVSVWAYLVAVPPRASREDRRADRVD</sequence>
<reference evidence="3" key="1">
    <citation type="submission" date="2016-10" db="EMBL/GenBank/DDBJ databases">
        <authorList>
            <person name="Varghese N."/>
            <person name="Submissions S."/>
        </authorList>
    </citation>
    <scope>NUCLEOTIDE SEQUENCE [LARGE SCALE GENOMIC DNA]</scope>
    <source>
        <strain evidence="3">JCM 10271</strain>
    </source>
</reference>
<keyword evidence="3" id="KW-1185">Reference proteome</keyword>
<organism evidence="2 3">
    <name type="scientific">Roseivivax halotolerans</name>
    <dbReference type="NCBI Taxonomy" id="93684"/>
    <lineage>
        <taxon>Bacteria</taxon>
        <taxon>Pseudomonadati</taxon>
        <taxon>Pseudomonadota</taxon>
        <taxon>Alphaproteobacteria</taxon>
        <taxon>Rhodobacterales</taxon>
        <taxon>Roseobacteraceae</taxon>
        <taxon>Roseivivax</taxon>
    </lineage>
</organism>
<evidence type="ECO:0000313" key="3">
    <source>
        <dbReference type="Proteomes" id="UP000243106"/>
    </source>
</evidence>
<feature type="transmembrane region" description="Helical" evidence="1">
    <location>
        <begin position="61"/>
        <end position="87"/>
    </location>
</feature>
<accession>A0A1I5V1D1</accession>
<protein>
    <submittedName>
        <fullName evidence="2">Uncharacterized protein</fullName>
    </submittedName>
</protein>
<evidence type="ECO:0000313" key="2">
    <source>
        <dbReference type="EMBL" id="SFQ01305.1"/>
    </source>
</evidence>